<dbReference type="EMBL" id="RCNU01000018">
    <property type="protein sequence ID" value="RWQ91660.1"/>
    <property type="molecule type" value="Genomic_DNA"/>
</dbReference>
<dbReference type="VEuPathDB" id="FungiDB:C8Q69DRAFT_124461"/>
<name>A0A443HIJ0_BYSSP</name>
<evidence type="ECO:0000313" key="2">
    <source>
        <dbReference type="Proteomes" id="UP000283841"/>
    </source>
</evidence>
<gene>
    <name evidence="1" type="ORF">C8Q69DRAFT_124461</name>
</gene>
<evidence type="ECO:0000313" key="1">
    <source>
        <dbReference type="EMBL" id="RWQ91660.1"/>
    </source>
</evidence>
<comment type="caution">
    <text evidence="1">The sequence shown here is derived from an EMBL/GenBank/DDBJ whole genome shotgun (WGS) entry which is preliminary data.</text>
</comment>
<keyword evidence="2" id="KW-1185">Reference proteome</keyword>
<protein>
    <submittedName>
        <fullName evidence="1">Uncharacterized protein</fullName>
    </submittedName>
</protein>
<dbReference type="RefSeq" id="XP_028481305.1">
    <property type="nucleotide sequence ID" value="XM_028625247.1"/>
</dbReference>
<dbReference type="Proteomes" id="UP000283841">
    <property type="component" value="Unassembled WGS sequence"/>
</dbReference>
<dbReference type="GeneID" id="39594524"/>
<proteinExistence type="predicted"/>
<sequence>MTVNVPSSPDSNGSAQTWFSQIKRDIQAATEYMELRYDNISVEKGALLVESLSEDPDIERRNTRFSYNSLIKVLNILIMPTEVHDVHQHWIGEEKLDMVLAGFLTPAEGYVLTLGVGTIIDHFRGQYTGSFKAPDMLIRYELQPLPSIAVESGWAESLPRLHADIRLWLEGGQPDV</sequence>
<reference evidence="1 2" key="1">
    <citation type="journal article" date="2018" name="Front. Microbiol.">
        <title>Genomic and genetic insights into a cosmopolitan fungus, Paecilomyces variotii (Eurotiales).</title>
        <authorList>
            <person name="Urquhart A.S."/>
            <person name="Mondo S.J."/>
            <person name="Makela M.R."/>
            <person name="Hane J.K."/>
            <person name="Wiebenga A."/>
            <person name="He G."/>
            <person name="Mihaltcheva S."/>
            <person name="Pangilinan J."/>
            <person name="Lipzen A."/>
            <person name="Barry K."/>
            <person name="de Vries R.P."/>
            <person name="Grigoriev I.V."/>
            <person name="Idnurm A."/>
        </authorList>
    </citation>
    <scope>NUCLEOTIDE SEQUENCE [LARGE SCALE GENOMIC DNA]</scope>
    <source>
        <strain evidence="1 2">CBS 101075</strain>
    </source>
</reference>
<dbReference type="AlphaFoldDB" id="A0A443HIJ0"/>
<accession>A0A443HIJ0</accession>
<organism evidence="1 2">
    <name type="scientific">Byssochlamys spectabilis</name>
    <name type="common">Paecilomyces variotii</name>
    <dbReference type="NCBI Taxonomy" id="264951"/>
    <lineage>
        <taxon>Eukaryota</taxon>
        <taxon>Fungi</taxon>
        <taxon>Dikarya</taxon>
        <taxon>Ascomycota</taxon>
        <taxon>Pezizomycotina</taxon>
        <taxon>Eurotiomycetes</taxon>
        <taxon>Eurotiomycetidae</taxon>
        <taxon>Eurotiales</taxon>
        <taxon>Thermoascaceae</taxon>
        <taxon>Paecilomyces</taxon>
    </lineage>
</organism>